<reference evidence="2" key="1">
    <citation type="journal article" date="2015" name="Nature">
        <title>Complex archaea that bridge the gap between prokaryotes and eukaryotes.</title>
        <authorList>
            <person name="Spang A."/>
            <person name="Saw J.H."/>
            <person name="Jorgensen S.L."/>
            <person name="Zaremba-Niedzwiedzka K."/>
            <person name="Martijn J."/>
            <person name="Lind A.E."/>
            <person name="van Eijk R."/>
            <person name="Schleper C."/>
            <person name="Guy L."/>
            <person name="Ettema T.J."/>
        </authorList>
    </citation>
    <scope>NUCLEOTIDE SEQUENCE</scope>
</reference>
<dbReference type="EMBL" id="LAZR01067234">
    <property type="protein sequence ID" value="KKK52003.1"/>
    <property type="molecule type" value="Genomic_DNA"/>
</dbReference>
<dbReference type="SUPFAM" id="SSF54909">
    <property type="entry name" value="Dimeric alpha+beta barrel"/>
    <property type="match status" value="1"/>
</dbReference>
<dbReference type="PROSITE" id="PS51725">
    <property type="entry name" value="ABM"/>
    <property type="match status" value="1"/>
</dbReference>
<protein>
    <recommendedName>
        <fullName evidence="1">ABM domain-containing protein</fullName>
    </recommendedName>
</protein>
<feature type="non-terminal residue" evidence="2">
    <location>
        <position position="1"/>
    </location>
</feature>
<gene>
    <name evidence="2" type="ORF">LCGC14_3109290</name>
</gene>
<name>A0A0F8W601_9ZZZZ</name>
<sequence length="76" mass="8748">MPNVLNEKGCIEYYPTVDVESGIAIQRKDELVVTILEKWESLDALKAHIKAPHMLEYREEVKHIVGDMSLKILEKV</sequence>
<organism evidence="2">
    <name type="scientific">marine sediment metagenome</name>
    <dbReference type="NCBI Taxonomy" id="412755"/>
    <lineage>
        <taxon>unclassified sequences</taxon>
        <taxon>metagenomes</taxon>
        <taxon>ecological metagenomes</taxon>
    </lineage>
</organism>
<dbReference type="Gene3D" id="3.30.70.100">
    <property type="match status" value="1"/>
</dbReference>
<dbReference type="InterPro" id="IPR007138">
    <property type="entry name" value="ABM_dom"/>
</dbReference>
<evidence type="ECO:0000259" key="1">
    <source>
        <dbReference type="PROSITE" id="PS51725"/>
    </source>
</evidence>
<dbReference type="AlphaFoldDB" id="A0A0F8W601"/>
<feature type="domain" description="ABM" evidence="1">
    <location>
        <begin position="1"/>
        <end position="73"/>
    </location>
</feature>
<proteinExistence type="predicted"/>
<evidence type="ECO:0000313" key="2">
    <source>
        <dbReference type="EMBL" id="KKK52003.1"/>
    </source>
</evidence>
<dbReference type="Pfam" id="PF03992">
    <property type="entry name" value="ABM"/>
    <property type="match status" value="1"/>
</dbReference>
<accession>A0A0F8W601</accession>
<comment type="caution">
    <text evidence="2">The sequence shown here is derived from an EMBL/GenBank/DDBJ whole genome shotgun (WGS) entry which is preliminary data.</text>
</comment>
<dbReference type="InterPro" id="IPR011008">
    <property type="entry name" value="Dimeric_a/b-barrel"/>
</dbReference>